<gene>
    <name evidence="1" type="ordered locus">CTN_0592</name>
</gene>
<dbReference type="Proteomes" id="UP000000445">
    <property type="component" value="Chromosome"/>
</dbReference>
<dbReference type="KEGG" id="tna:CTN_0592"/>
<proteinExistence type="predicted"/>
<name>B9K735_THENN</name>
<dbReference type="HOGENOM" id="CLU_1085590_0_0_0"/>
<dbReference type="STRING" id="309803.CTN_0592"/>
<evidence type="ECO:0000313" key="1">
    <source>
        <dbReference type="EMBL" id="ACM22768.1"/>
    </source>
</evidence>
<accession>B9K735</accession>
<protein>
    <submittedName>
        <fullName evidence="1">Uncharacterized protein</fullName>
    </submittedName>
</protein>
<dbReference type="AlphaFoldDB" id="B9K735"/>
<dbReference type="EMBL" id="CP000916">
    <property type="protein sequence ID" value="ACM22768.1"/>
    <property type="molecule type" value="Genomic_DNA"/>
</dbReference>
<sequence>MERMELIFEGKPAKSFCFSLVFGAGWRNEPPHLKNSLSRMLEELTKTVKEKVPEYFEVSRHIDAEFSELRIWGTSDDVEVLLDAVQSVLLPHQTLLELGGGVLFGVAAGAIKSEVLKEMEKMKVPKSPKNPKLYIKPRNFFKTFDLSRIEELFLYSLLKESSQEIYLELSPFGDRIHYGKNFRLPPLHAIPENRKKFVALIARKVETTCGTVDLLVKLNIFRKERVLIRELFEKIQDMDLLKKLDVIEKMFRRVLS</sequence>
<evidence type="ECO:0000313" key="2">
    <source>
        <dbReference type="Proteomes" id="UP000000445"/>
    </source>
</evidence>
<reference evidence="1 2" key="1">
    <citation type="journal article" date="2009" name="Biosci. Biotechnol. Biochem.">
        <title>WeGAS: a web-based microbial genome annotation system.</title>
        <authorList>
            <person name="Lee D."/>
            <person name="Seo H."/>
            <person name="Park C."/>
            <person name="Park K."/>
        </authorList>
    </citation>
    <scope>NUCLEOTIDE SEQUENCE [LARGE SCALE GENOMIC DNA]</scope>
    <source>
        <strain evidence="2">ATCC 49049 / DSM 4359 / NBRC 107923 / NS-E</strain>
    </source>
</reference>
<keyword evidence="2" id="KW-1185">Reference proteome</keyword>
<organism evidence="1 2">
    <name type="scientific">Thermotoga neapolitana (strain ATCC 49049 / DSM 4359 / NBRC 107923 / NS-E)</name>
    <dbReference type="NCBI Taxonomy" id="309803"/>
    <lineage>
        <taxon>Bacteria</taxon>
        <taxon>Thermotogati</taxon>
        <taxon>Thermotogota</taxon>
        <taxon>Thermotogae</taxon>
        <taxon>Thermotogales</taxon>
        <taxon>Thermotogaceae</taxon>
        <taxon>Thermotoga</taxon>
    </lineage>
</organism>